<protein>
    <submittedName>
        <fullName evidence="1">Uncharacterized protein</fullName>
    </submittedName>
</protein>
<dbReference type="EMBL" id="BART01034102">
    <property type="protein sequence ID" value="GAH14527.1"/>
    <property type="molecule type" value="Genomic_DNA"/>
</dbReference>
<gene>
    <name evidence="1" type="ORF">S01H4_58391</name>
</gene>
<accession>X1D2Y3</accession>
<feature type="non-terminal residue" evidence="1">
    <location>
        <position position="1"/>
    </location>
</feature>
<dbReference type="AlphaFoldDB" id="X1D2Y3"/>
<reference evidence="1" key="1">
    <citation type="journal article" date="2014" name="Front. Microbiol.">
        <title>High frequency of phylogenetically diverse reductive dehalogenase-homologous genes in deep subseafloor sedimentary metagenomes.</title>
        <authorList>
            <person name="Kawai M."/>
            <person name="Futagami T."/>
            <person name="Toyoda A."/>
            <person name="Takaki Y."/>
            <person name="Nishi S."/>
            <person name="Hori S."/>
            <person name="Arai W."/>
            <person name="Tsubouchi T."/>
            <person name="Morono Y."/>
            <person name="Uchiyama I."/>
            <person name="Ito T."/>
            <person name="Fujiyama A."/>
            <person name="Inagaki F."/>
            <person name="Takami H."/>
        </authorList>
    </citation>
    <scope>NUCLEOTIDE SEQUENCE</scope>
    <source>
        <strain evidence="1">Expedition CK06-06</strain>
    </source>
</reference>
<name>X1D2Y3_9ZZZZ</name>
<organism evidence="1">
    <name type="scientific">marine sediment metagenome</name>
    <dbReference type="NCBI Taxonomy" id="412755"/>
    <lineage>
        <taxon>unclassified sequences</taxon>
        <taxon>metagenomes</taxon>
        <taxon>ecological metagenomes</taxon>
    </lineage>
</organism>
<sequence>CFIDKFLISKLKQSLIDFFFGNEQEELIKICSSILKEDPESANQNFFQVIDNVYIQQNCLLNKIEDSKFQKEFKSRIQALKNGEYIEAILPNHINEDDVHEIKIIGEKAKASIRGIKKFSDFIPFYKKLSLKLDIS</sequence>
<evidence type="ECO:0000313" key="1">
    <source>
        <dbReference type="EMBL" id="GAH14527.1"/>
    </source>
</evidence>
<proteinExistence type="predicted"/>
<comment type="caution">
    <text evidence="1">The sequence shown here is derived from an EMBL/GenBank/DDBJ whole genome shotgun (WGS) entry which is preliminary data.</text>
</comment>